<reference evidence="6" key="1">
    <citation type="submission" date="2022-10" db="EMBL/GenBank/DDBJ databases">
        <authorList>
            <person name="Byrne P K."/>
        </authorList>
    </citation>
    <scope>NUCLEOTIDE SEQUENCE</scope>
    <source>
        <strain evidence="6">CBS7001</strain>
    </source>
</reference>
<dbReference type="GO" id="GO:0051017">
    <property type="term" value="P:actin filament bundle assembly"/>
    <property type="evidence" value="ECO:0007669"/>
    <property type="project" value="UniProtKB-ARBA"/>
</dbReference>
<sequence length="653" mass="74413">MSYQWKSTRASLDLRNQHQQLASVKGSDPSSLAYQQQQQQQQHSQKMPLSLPSSLAQRNSIPYPIDAITSDPTVQAHLSAYDQDRQYSVGDAAANSNMIHASSSNNIPSPQAHNINNEATNMGSLTDTSILPIARTSLQTHQKLYNSNQTDPRSPLVILIPTSAQPTEILAARFSAWRSVIRAIVVYLSETASIQDEIIRQQLRLSHAVQFPFFSIENQYQPTSNEDKAMQKFFLPLGSGSIQDLPTMLAKYHENLASLALKSSKELTSEIIPRLEDLRRDLLVKIKEIKSLQSDFKNSCSKELQQTKYLMKAFNESMKDCKLGSPKNDPFLIKLQLEKQIKRQLVEENYLHEAFDNLQNSGAQLENVVVMEIQNGLTSYARIIGKEAQLVFDSVISKLDSTLLNKNPNLEWDNFIQKNTSNFVPPNLPMRKFKEISYNNQNNPFTVEIKSGFLEKRSKFLKSYSRGFYVLTPSFLHEFKTPDRHKFSVPLMSIPLVECTVTEHSKKSKSDSDQGNNKFILRTNSNGLIHRGHNWVFKVDSYGDMIEWFENIKALSSLPNYDDKCRFVDKITKQFKAKTKDDESSIQNTTDDQHTRSDEMSSSFPMNSIPRLDNMTITNTTSSIPETNDSQLQNRIPEFCIENVDSLRKIYPK</sequence>
<comment type="subcellular location">
    <subcellularLocation>
        <location evidence="1">Cell membrane</location>
        <topology evidence="1">Peripheral membrane protein</topology>
        <orientation evidence="1">Cytoplasmic side</orientation>
    </subcellularLocation>
</comment>
<dbReference type="GO" id="GO:0070941">
    <property type="term" value="P:eisosome assembly"/>
    <property type="evidence" value="ECO:0007669"/>
    <property type="project" value="UniProtKB-ARBA"/>
</dbReference>
<name>A0AA35NMJ9_SACUV</name>
<dbReference type="GO" id="GO:0001558">
    <property type="term" value="P:regulation of cell growth"/>
    <property type="evidence" value="ECO:0007669"/>
    <property type="project" value="UniProtKB-ARBA"/>
</dbReference>
<dbReference type="PANTHER" id="PTHR31941">
    <property type="entry name" value="CYTOSKELETAL SIGNALING PROTEIN SLM1"/>
    <property type="match status" value="1"/>
</dbReference>
<dbReference type="FunFam" id="2.30.29.30:FF:000328">
    <property type="entry name" value="Phosphatidylinositol 4,5-bisphosphate-binding protein SLM1"/>
    <property type="match status" value="1"/>
</dbReference>
<dbReference type="InterPro" id="IPR046868">
    <property type="entry name" value="BAR_4"/>
</dbReference>
<dbReference type="GO" id="GO:0005886">
    <property type="term" value="C:plasma membrane"/>
    <property type="evidence" value="ECO:0007669"/>
    <property type="project" value="UniProtKB-SubCell"/>
</dbReference>
<dbReference type="GO" id="GO:0072659">
    <property type="term" value="P:protein localization to plasma membrane"/>
    <property type="evidence" value="ECO:0007669"/>
    <property type="project" value="UniProtKB-ARBA"/>
</dbReference>
<dbReference type="Proteomes" id="UP001162090">
    <property type="component" value="Chromosome 14"/>
</dbReference>
<dbReference type="InterPro" id="IPR046869">
    <property type="entry name" value="SLM1/RGC1-like_PH"/>
</dbReference>
<dbReference type="Gene3D" id="2.30.29.30">
    <property type="entry name" value="Pleckstrin-homology domain (PH domain)/Phosphotyrosine-binding domain (PTB)"/>
    <property type="match status" value="1"/>
</dbReference>
<dbReference type="EMBL" id="OX365925">
    <property type="protein sequence ID" value="CAI4050458.1"/>
    <property type="molecule type" value="Genomic_DNA"/>
</dbReference>
<feature type="domain" description="PH" evidence="5">
    <location>
        <begin position="447"/>
        <end position="557"/>
    </location>
</feature>
<dbReference type="SUPFAM" id="SSF50729">
    <property type="entry name" value="PH domain-like"/>
    <property type="match status" value="1"/>
</dbReference>
<evidence type="ECO:0000313" key="7">
    <source>
        <dbReference type="Proteomes" id="UP001162090"/>
    </source>
</evidence>
<dbReference type="FunFam" id="1.20.1270.60:FF:000078">
    <property type="entry name" value="Slm1p"/>
    <property type="match status" value="1"/>
</dbReference>
<dbReference type="InterPro" id="IPR043453">
    <property type="entry name" value="Slm1_PH"/>
</dbReference>
<dbReference type="Pfam" id="PF20399">
    <property type="entry name" value="PH_20"/>
    <property type="match status" value="1"/>
</dbReference>
<gene>
    <name evidence="6" type="primary">SUVC14G2710</name>
    <name evidence="6" type="ORF">SUVC_14G2710</name>
</gene>
<proteinExistence type="predicted"/>
<feature type="region of interest" description="Disordered" evidence="4">
    <location>
        <begin position="19"/>
        <end position="51"/>
    </location>
</feature>
<dbReference type="CDD" id="cd13311">
    <property type="entry name" value="PH_Slm1"/>
    <property type="match status" value="1"/>
</dbReference>
<evidence type="ECO:0000313" key="6">
    <source>
        <dbReference type="EMBL" id="CAI4050458.1"/>
    </source>
</evidence>
<dbReference type="AlphaFoldDB" id="A0AA35NMJ9"/>
<evidence type="ECO:0000256" key="1">
    <source>
        <dbReference type="ARBA" id="ARBA00004413"/>
    </source>
</evidence>
<dbReference type="GO" id="GO:0035091">
    <property type="term" value="F:phosphatidylinositol binding"/>
    <property type="evidence" value="ECO:0007669"/>
    <property type="project" value="UniProtKB-ARBA"/>
</dbReference>
<dbReference type="InterPro" id="IPR027267">
    <property type="entry name" value="AH/BAR_dom_sf"/>
</dbReference>
<protein>
    <recommendedName>
        <fullName evidence="5">PH domain-containing protein</fullName>
    </recommendedName>
</protein>
<feature type="compositionally biased region" description="Polar residues" evidence="4">
    <location>
        <begin position="19"/>
        <end position="34"/>
    </location>
</feature>
<evidence type="ECO:0000256" key="4">
    <source>
        <dbReference type="SAM" id="MobiDB-lite"/>
    </source>
</evidence>
<dbReference type="GO" id="GO:0016197">
    <property type="term" value="P:endosomal transport"/>
    <property type="evidence" value="ECO:0007669"/>
    <property type="project" value="UniProtKB-ARBA"/>
</dbReference>
<keyword evidence="2" id="KW-0597">Phosphoprotein</keyword>
<evidence type="ECO:0000256" key="2">
    <source>
        <dbReference type="ARBA" id="ARBA00022553"/>
    </source>
</evidence>
<dbReference type="SUPFAM" id="SSF103657">
    <property type="entry name" value="BAR/IMD domain-like"/>
    <property type="match status" value="1"/>
</dbReference>
<dbReference type="PANTHER" id="PTHR31941:SF16">
    <property type="entry name" value="PHOSPHATIDYLINOSITOL 4,5-BISPHOSPHATE-BINDING PROTEIN SLM1-RELATED"/>
    <property type="match status" value="1"/>
</dbReference>
<dbReference type="Gene3D" id="1.20.1270.60">
    <property type="entry name" value="Arfaptin homology (AH) domain/BAR domain"/>
    <property type="match status" value="1"/>
</dbReference>
<dbReference type="InterPro" id="IPR001849">
    <property type="entry name" value="PH_domain"/>
</dbReference>
<feature type="region of interest" description="Disordered" evidence="4">
    <location>
        <begin position="578"/>
        <end position="612"/>
    </location>
</feature>
<dbReference type="PROSITE" id="PS50003">
    <property type="entry name" value="PH_DOMAIN"/>
    <property type="match status" value="1"/>
</dbReference>
<dbReference type="Pfam" id="PF20400">
    <property type="entry name" value="BAR_4"/>
    <property type="match status" value="1"/>
</dbReference>
<dbReference type="SMART" id="SM00233">
    <property type="entry name" value="PH"/>
    <property type="match status" value="1"/>
</dbReference>
<dbReference type="InterPro" id="IPR011993">
    <property type="entry name" value="PH-like_dom_sf"/>
</dbReference>
<organism evidence="6 7">
    <name type="scientific">Saccharomyces uvarum</name>
    <name type="common">Yeast</name>
    <name type="synonym">Saccharomyces bayanus var. uvarum</name>
    <dbReference type="NCBI Taxonomy" id="230603"/>
    <lineage>
        <taxon>Eukaryota</taxon>
        <taxon>Fungi</taxon>
        <taxon>Dikarya</taxon>
        <taxon>Ascomycota</taxon>
        <taxon>Saccharomycotina</taxon>
        <taxon>Saccharomycetes</taxon>
        <taxon>Saccharomycetales</taxon>
        <taxon>Saccharomycetaceae</taxon>
        <taxon>Saccharomyces</taxon>
    </lineage>
</organism>
<evidence type="ECO:0000259" key="5">
    <source>
        <dbReference type="PROSITE" id="PS50003"/>
    </source>
</evidence>
<accession>A0AA35NMJ9</accession>
<comment type="subunit">
    <text evidence="3">Heterodimer of SLM1-SLM2. Binds phosphatidylinositol 4,5-bisphosphate, which is required for function. Interacts with the TORC2 subunits AVO2, BIT61 and TOR2. Interacts with the calcineurin catalytic subunits CNA1 and CNA2.</text>
</comment>
<dbReference type="GO" id="GO:0031929">
    <property type="term" value="P:TOR signaling"/>
    <property type="evidence" value="ECO:0007669"/>
    <property type="project" value="UniProtKB-ARBA"/>
</dbReference>
<evidence type="ECO:0000256" key="3">
    <source>
        <dbReference type="ARBA" id="ARBA00064463"/>
    </source>
</evidence>
<dbReference type="GO" id="GO:0030950">
    <property type="term" value="P:establishment or maintenance of actin cytoskeleton polarity"/>
    <property type="evidence" value="ECO:0007669"/>
    <property type="project" value="UniProtKB-ARBA"/>
</dbReference>